<evidence type="ECO:0000313" key="2">
    <source>
        <dbReference type="EMBL" id="MDC1880610.1"/>
    </source>
</evidence>
<evidence type="ECO:0000313" key="3">
    <source>
        <dbReference type="Proteomes" id="UP001213309"/>
    </source>
</evidence>
<accession>A0AAW6GP17</accession>
<gene>
    <name evidence="2" type="ORF">POZ24_11295</name>
</gene>
<proteinExistence type="predicted"/>
<sequence>MIENSLRRHNSREINYYSKDTCYSVDQENMQSDGSINSPIAEKVSKFIGELNMEKIDDVVRDVPRLSAFEERKYTGEKFLRIFEPPHLNGGLIDLTFEQPKIDRLLTIEVPAIYIINKLNDTDCEENHRGNIILEQLRRRLPTIMEYCQKIALYDKEKNATESLSKLIAILEVYFGDTEGAVYDLVIEKFSFGNYSIFRDWKTLALLLKSSYFISKLKNQFQSYCDFVEQNTEEAQKNIDELADTLCLGSNTNKAKLDNLLQHVDGLKDVILYMTDFVCAGAPATIPSGAAYTRRFHNQKKISLIKDEVEVEAEICGWLPKEEPTESLLLVGGTASSKTTLLQATIVQVKRAAAKLKMIFEPCSPLSKMLLDYYEQHYDDGKWSGATETGSRTSLQLKLFQAAEPSKVSYLVINDIAGEKFEEMLQKETNFEEIESPLANANNIIFLFDLVAWRHLMTLTNESSTDEWKKIKEQKDNHAESGRGCMDSHALLIDFISKLKQMHGNKEELIDRTFMLVIPKADLYIGEGMFLRQWIDKLVKNKFLEQVGTDGAGKYMTTWEFPNEKGDNKFAVALNAIKNMSQLAEEAIKEVAKGQEEESEAAISEKRIAQQVEATLLYLQKTFKDVKVVPVSALGQDPEIKTATSEEFECKATPLFCEALLLLPIIKNYSDDSKLSN</sequence>
<dbReference type="InterPro" id="IPR045530">
    <property type="entry name" value="DO-GTPase1"/>
</dbReference>
<organism evidence="2 3">
    <name type="scientific">Bacteroides uniformis</name>
    <dbReference type="NCBI Taxonomy" id="820"/>
    <lineage>
        <taxon>Bacteria</taxon>
        <taxon>Pseudomonadati</taxon>
        <taxon>Bacteroidota</taxon>
        <taxon>Bacteroidia</taxon>
        <taxon>Bacteroidales</taxon>
        <taxon>Bacteroidaceae</taxon>
        <taxon>Bacteroides</taxon>
    </lineage>
</organism>
<dbReference type="Proteomes" id="UP001213309">
    <property type="component" value="Unassembled WGS sequence"/>
</dbReference>
<dbReference type="Pfam" id="PF19975">
    <property type="entry name" value="DO-GTPase1"/>
    <property type="match status" value="1"/>
</dbReference>
<dbReference type="EMBL" id="JAQNSG010000009">
    <property type="protein sequence ID" value="MDC1880610.1"/>
    <property type="molecule type" value="Genomic_DNA"/>
</dbReference>
<comment type="caution">
    <text evidence="2">The sequence shown here is derived from an EMBL/GenBank/DDBJ whole genome shotgun (WGS) entry which is preliminary data.</text>
</comment>
<reference evidence="2" key="1">
    <citation type="submission" date="2022-10" db="EMBL/GenBank/DDBJ databases">
        <title>Human gut microbiome strain richness.</title>
        <authorList>
            <person name="Chen-Liaw A."/>
        </authorList>
    </citation>
    <scope>NUCLEOTIDE SEQUENCE</scope>
    <source>
        <strain evidence="2">1001713st2_A4_1001713B170214_170313</strain>
    </source>
</reference>
<dbReference type="RefSeq" id="WP_087339221.1">
    <property type="nucleotide sequence ID" value="NZ_JAQNSG010000009.1"/>
</dbReference>
<dbReference type="AlphaFoldDB" id="A0AAW6GP17"/>
<protein>
    <recommendedName>
        <fullName evidence="1">Double-GTPase 1 domain-containing protein</fullName>
    </recommendedName>
</protein>
<name>A0AAW6GP17_BACUN</name>
<evidence type="ECO:0000259" key="1">
    <source>
        <dbReference type="Pfam" id="PF19975"/>
    </source>
</evidence>
<feature type="domain" description="Double-GTPase 1" evidence="1">
    <location>
        <begin position="329"/>
        <end position="512"/>
    </location>
</feature>